<keyword evidence="4" id="KW-1185">Reference proteome</keyword>
<sequence>MSQTNHSPDSPGQIVPSEDVTVADIFSMSDGQLIEFMKKHWKSDNSISLPVNDFGALSEDELGRLSQRLLFVFISLSLSLSPPLSVQHAMLEDPSANSRPLDLSKLDSLLHAVASGQDSFARDGSCTSERETPPPLAVDPNVRSETAAYNHLVNDGGRPLYSIDVLETVTKDPYAHQELLKPYARPFLSYVSSYVDGIDYSNIAQMQWHRWQKFRKWQLDNRGIDDQAQFQEDSFQAFVEGLKDAWLGAWPDKAAAGIEAGIVDFKEPGGIWHRIQRDRNWQRRYQREPECMGFLDYEKALTIRLARHGFTQLFRLADDPKQQDKLTTWIEYLGFEYWWLDRYTTSFERKRHRYFNDWEEQRKLGLFEKEETPESVLTKAGNAHLQARFDQAGIHVREIQSEVRKLEEIFEEDPDRISTSREQCMEMMEEARQRLEAARKAHLQLKRAFGHFFDKTSYYPRAKRNVACQQNLVNWVVKQVPVIEAEQKSSMALSETQTQSSADVAARDVGRPGIPGEHDMNPSQSAAQVRARAHKPSSGVAADLETGRGSTHKKRKATTEIEDLVQSRLKRRALNSASTRASRQQVRAMADANQVDGHDGHEAQRTYDTDPISQSSQTTAIRGLRRSSRLAALAPKAEVPSRHNKSVGGSARARAVAPASALGSDFVPVEEVVGQAHSQAGTRTHYRVPSPI</sequence>
<feature type="region of interest" description="Disordered" evidence="2">
    <location>
        <begin position="490"/>
        <end position="652"/>
    </location>
</feature>
<feature type="coiled-coil region" evidence="1">
    <location>
        <begin position="421"/>
        <end position="448"/>
    </location>
</feature>
<comment type="caution">
    <text evidence="3">The sequence shown here is derived from an EMBL/GenBank/DDBJ whole genome shotgun (WGS) entry which is preliminary data.</text>
</comment>
<evidence type="ECO:0000256" key="1">
    <source>
        <dbReference type="SAM" id="Coils"/>
    </source>
</evidence>
<organism evidence="3 4">
    <name type="scientific">Claviceps pusilla</name>
    <dbReference type="NCBI Taxonomy" id="123648"/>
    <lineage>
        <taxon>Eukaryota</taxon>
        <taxon>Fungi</taxon>
        <taxon>Dikarya</taxon>
        <taxon>Ascomycota</taxon>
        <taxon>Pezizomycotina</taxon>
        <taxon>Sordariomycetes</taxon>
        <taxon>Hypocreomycetidae</taxon>
        <taxon>Hypocreales</taxon>
        <taxon>Clavicipitaceae</taxon>
        <taxon>Claviceps</taxon>
    </lineage>
</organism>
<feature type="compositionally biased region" description="Basic and acidic residues" evidence="2">
    <location>
        <begin position="596"/>
        <end position="608"/>
    </location>
</feature>
<protein>
    <submittedName>
        <fullName evidence="3">Uncharacterized protein</fullName>
    </submittedName>
</protein>
<proteinExistence type="predicted"/>
<evidence type="ECO:0000313" key="3">
    <source>
        <dbReference type="EMBL" id="KAG6012931.1"/>
    </source>
</evidence>
<feature type="compositionally biased region" description="Basic and acidic residues" evidence="2">
    <location>
        <begin position="505"/>
        <end position="520"/>
    </location>
</feature>
<name>A0A9P7NEP1_9HYPO</name>
<feature type="compositionally biased region" description="Polar residues" evidence="2">
    <location>
        <begin position="575"/>
        <end position="585"/>
    </location>
</feature>
<dbReference type="EMBL" id="SRPW01000680">
    <property type="protein sequence ID" value="KAG6012931.1"/>
    <property type="molecule type" value="Genomic_DNA"/>
</dbReference>
<accession>A0A9P7NEP1</accession>
<gene>
    <name evidence="3" type="ORF">E4U43_007578</name>
</gene>
<reference evidence="3" key="1">
    <citation type="journal article" date="2020" name="bioRxiv">
        <title>Whole genome comparisons of ergot fungi reveals the divergence and evolution of species within the genus Claviceps are the result of varying mechanisms driving genome evolution and host range expansion.</title>
        <authorList>
            <person name="Wyka S.A."/>
            <person name="Mondo S.J."/>
            <person name="Liu M."/>
            <person name="Dettman J."/>
            <person name="Nalam V."/>
            <person name="Broders K.D."/>
        </authorList>
    </citation>
    <scope>NUCLEOTIDE SEQUENCE</scope>
    <source>
        <strain evidence="3">CCC 602</strain>
    </source>
</reference>
<dbReference type="Proteomes" id="UP000748025">
    <property type="component" value="Unassembled WGS sequence"/>
</dbReference>
<evidence type="ECO:0000313" key="4">
    <source>
        <dbReference type="Proteomes" id="UP000748025"/>
    </source>
</evidence>
<feature type="compositionally biased region" description="Polar residues" evidence="2">
    <location>
        <begin position="490"/>
        <end position="502"/>
    </location>
</feature>
<dbReference type="AlphaFoldDB" id="A0A9P7NEP1"/>
<feature type="compositionally biased region" description="Polar residues" evidence="2">
    <location>
        <begin position="611"/>
        <end position="620"/>
    </location>
</feature>
<dbReference type="OrthoDB" id="5419928at2759"/>
<evidence type="ECO:0000256" key="2">
    <source>
        <dbReference type="SAM" id="MobiDB-lite"/>
    </source>
</evidence>
<keyword evidence="1" id="KW-0175">Coiled coil</keyword>